<accession>A0A812TYF8</accession>
<keyword evidence="1" id="KW-0472">Membrane</keyword>
<dbReference type="Proteomes" id="UP000604046">
    <property type="component" value="Unassembled WGS sequence"/>
</dbReference>
<proteinExistence type="predicted"/>
<sequence length="371" mass="41164">MGNLDSTYATVQSLYLVVLDVLTALLLAASLVKYCRKYGWARVAHRAGQQFGRCRAWLADVQDPDPQVAQKLQVALCQLLVRCSRILGIFSFLWLVTIQWYHFRNEAYKLQPMDFTYMLAYPVSMFCVVCQRAVKPTTLDVFYALNQLLYAVPIWLAPAADIKYLAGLTLLPRLFAGLSAKHVALPLCGHVLHSLLVLKCQHFQAPVDVGLQAAELVGLFAGTWLVRRQLHTSVQLSLDLKSRQIELEAISNLLLGLCDSVVELDEDLRLTEDSRQLSTTLLSGEPGSRGGLAGSEFIEFFCPEDRTAVQTALCQAAVGLGRAPLKAVVFVTCQVNSRQTLGILHIWLVLRTPFKKSRYLELKGSEASPAA</sequence>
<comment type="caution">
    <text evidence="2">The sequence shown here is derived from an EMBL/GenBank/DDBJ whole genome shotgun (WGS) entry which is preliminary data.</text>
</comment>
<dbReference type="AlphaFoldDB" id="A0A812TYF8"/>
<dbReference type="OrthoDB" id="423606at2759"/>
<feature type="transmembrane region" description="Helical" evidence="1">
    <location>
        <begin position="86"/>
        <end position="103"/>
    </location>
</feature>
<evidence type="ECO:0000256" key="1">
    <source>
        <dbReference type="SAM" id="Phobius"/>
    </source>
</evidence>
<gene>
    <name evidence="2" type="ORF">SNAT2548_LOCUS31174</name>
</gene>
<name>A0A812TYF8_9DINO</name>
<evidence type="ECO:0000313" key="3">
    <source>
        <dbReference type="Proteomes" id="UP000604046"/>
    </source>
</evidence>
<keyword evidence="3" id="KW-1185">Reference proteome</keyword>
<protein>
    <submittedName>
        <fullName evidence="2">Uncharacterized protein</fullName>
    </submittedName>
</protein>
<dbReference type="EMBL" id="CAJNDS010002643">
    <property type="protein sequence ID" value="CAE7554928.1"/>
    <property type="molecule type" value="Genomic_DNA"/>
</dbReference>
<keyword evidence="1" id="KW-0812">Transmembrane</keyword>
<keyword evidence="1" id="KW-1133">Transmembrane helix</keyword>
<reference evidence="2" key="1">
    <citation type="submission" date="2021-02" db="EMBL/GenBank/DDBJ databases">
        <authorList>
            <person name="Dougan E. K."/>
            <person name="Rhodes N."/>
            <person name="Thang M."/>
            <person name="Chan C."/>
        </authorList>
    </citation>
    <scope>NUCLEOTIDE SEQUENCE</scope>
</reference>
<evidence type="ECO:0000313" key="2">
    <source>
        <dbReference type="EMBL" id="CAE7554928.1"/>
    </source>
</evidence>
<organism evidence="2 3">
    <name type="scientific">Symbiodinium natans</name>
    <dbReference type="NCBI Taxonomy" id="878477"/>
    <lineage>
        <taxon>Eukaryota</taxon>
        <taxon>Sar</taxon>
        <taxon>Alveolata</taxon>
        <taxon>Dinophyceae</taxon>
        <taxon>Suessiales</taxon>
        <taxon>Symbiodiniaceae</taxon>
        <taxon>Symbiodinium</taxon>
    </lineage>
</organism>
<feature type="transmembrane region" description="Helical" evidence="1">
    <location>
        <begin position="12"/>
        <end position="32"/>
    </location>
</feature>